<dbReference type="PROSITE" id="PS00237">
    <property type="entry name" value="G_PROTEIN_RECEP_F1_1"/>
    <property type="match status" value="8"/>
</dbReference>
<keyword evidence="9 10" id="KW-0807">Transducer</keyword>
<feature type="transmembrane region" description="Helical" evidence="11">
    <location>
        <begin position="1457"/>
        <end position="1477"/>
    </location>
</feature>
<accession>A0ABN8PRF1</accession>
<feature type="transmembrane region" description="Helical" evidence="11">
    <location>
        <begin position="1900"/>
        <end position="1920"/>
    </location>
</feature>
<feature type="transmembrane region" description="Helical" evidence="11">
    <location>
        <begin position="56"/>
        <end position="74"/>
    </location>
</feature>
<feature type="transmembrane region" description="Helical" evidence="11">
    <location>
        <begin position="2412"/>
        <end position="2436"/>
    </location>
</feature>
<feature type="transmembrane region" description="Helical" evidence="11">
    <location>
        <begin position="2113"/>
        <end position="2137"/>
    </location>
</feature>
<feature type="domain" description="G-protein coupled receptors family 1 profile" evidence="12">
    <location>
        <begin position="2092"/>
        <end position="2343"/>
    </location>
</feature>
<reference evidence="13 14" key="1">
    <citation type="submission" date="2022-05" db="EMBL/GenBank/DDBJ databases">
        <authorList>
            <consortium name="Genoscope - CEA"/>
            <person name="William W."/>
        </authorList>
    </citation>
    <scope>NUCLEOTIDE SEQUENCE [LARGE SCALE GENOMIC DNA]</scope>
</reference>
<evidence type="ECO:0000313" key="14">
    <source>
        <dbReference type="Proteomes" id="UP001159405"/>
    </source>
</evidence>
<dbReference type="InterPro" id="IPR000276">
    <property type="entry name" value="GPCR_Rhodpsn"/>
</dbReference>
<feature type="transmembrane region" description="Helical" evidence="11">
    <location>
        <begin position="2288"/>
        <end position="2310"/>
    </location>
</feature>
<feature type="transmembrane region" description="Helical" evidence="11">
    <location>
        <begin position="1052"/>
        <end position="1076"/>
    </location>
</feature>
<feature type="transmembrane region" description="Helical" evidence="11">
    <location>
        <begin position="489"/>
        <end position="508"/>
    </location>
</feature>
<evidence type="ECO:0000256" key="10">
    <source>
        <dbReference type="RuleBase" id="RU000688"/>
    </source>
</evidence>
<feature type="transmembrane region" description="Helical" evidence="11">
    <location>
        <begin position="1524"/>
        <end position="1546"/>
    </location>
</feature>
<keyword evidence="6 11" id="KW-0472">Membrane</keyword>
<evidence type="ECO:0000256" key="6">
    <source>
        <dbReference type="ARBA" id="ARBA00023136"/>
    </source>
</evidence>
<protein>
    <recommendedName>
        <fullName evidence="12">G-protein coupled receptors family 1 profile domain-containing protein</fullName>
    </recommendedName>
</protein>
<evidence type="ECO:0000256" key="7">
    <source>
        <dbReference type="ARBA" id="ARBA00023170"/>
    </source>
</evidence>
<dbReference type="PANTHER" id="PTHR24246:SF27">
    <property type="entry name" value="ADENOSINE RECEPTOR, ISOFORM A"/>
    <property type="match status" value="1"/>
</dbReference>
<feature type="transmembrane region" description="Helical" evidence="11">
    <location>
        <begin position="2196"/>
        <end position="2215"/>
    </location>
</feature>
<keyword evidence="4 11" id="KW-1133">Transmembrane helix</keyword>
<feature type="transmembrane region" description="Helical" evidence="11">
    <location>
        <begin position="138"/>
        <end position="157"/>
    </location>
</feature>
<feature type="transmembrane region" description="Helical" evidence="11">
    <location>
        <begin position="1349"/>
        <end position="1375"/>
    </location>
</feature>
<feature type="domain" description="G-protein coupled receptors family 1 profile" evidence="12">
    <location>
        <begin position="2391"/>
        <end position="2577"/>
    </location>
</feature>
<dbReference type="Pfam" id="PF00001">
    <property type="entry name" value="7tm_1"/>
    <property type="match status" value="8"/>
</dbReference>
<feature type="transmembrane region" description="Helical" evidence="11">
    <location>
        <begin position="2221"/>
        <end position="2241"/>
    </location>
</feature>
<comment type="similarity">
    <text evidence="10">Belongs to the G-protein coupled receptor 1 family.</text>
</comment>
<feature type="transmembrane region" description="Helical" evidence="11">
    <location>
        <begin position="1993"/>
        <end position="2015"/>
    </location>
</feature>
<feature type="transmembrane region" description="Helical" evidence="11">
    <location>
        <begin position="1227"/>
        <end position="1249"/>
    </location>
</feature>
<dbReference type="InterPro" id="IPR017452">
    <property type="entry name" value="GPCR_Rhodpsn_7TM"/>
</dbReference>
<dbReference type="PRINTS" id="PR00237">
    <property type="entry name" value="GPCRRHODOPSN"/>
</dbReference>
<feature type="transmembrane region" description="Helical" evidence="11">
    <location>
        <begin position="402"/>
        <end position="429"/>
    </location>
</feature>
<dbReference type="PROSITE" id="PS50262">
    <property type="entry name" value="G_PROTEIN_RECEP_F1_2"/>
    <property type="match status" value="8"/>
</dbReference>
<feature type="transmembrane region" description="Helical" evidence="11">
    <location>
        <begin position="1312"/>
        <end position="1337"/>
    </location>
</feature>
<feature type="transmembrane region" description="Helical" evidence="11">
    <location>
        <begin position="2498"/>
        <end position="2517"/>
    </location>
</feature>
<feature type="transmembrane region" description="Helical" evidence="11">
    <location>
        <begin position="514"/>
        <end position="534"/>
    </location>
</feature>
<feature type="transmembrane region" description="Helical" evidence="11">
    <location>
        <begin position="1926"/>
        <end position="1946"/>
    </location>
</feature>
<proteinExistence type="inferred from homology"/>
<feature type="transmembrane region" description="Helical" evidence="11">
    <location>
        <begin position="732"/>
        <end position="750"/>
    </location>
</feature>
<feature type="transmembrane region" description="Helical" evidence="11">
    <location>
        <begin position="1387"/>
        <end position="1411"/>
    </location>
</feature>
<feature type="transmembrane region" description="Helical" evidence="11">
    <location>
        <begin position="582"/>
        <end position="603"/>
    </location>
</feature>
<evidence type="ECO:0000256" key="4">
    <source>
        <dbReference type="ARBA" id="ARBA00022989"/>
    </source>
</evidence>
<evidence type="ECO:0000256" key="9">
    <source>
        <dbReference type="ARBA" id="ARBA00023224"/>
    </source>
</evidence>
<feature type="transmembrane region" description="Helical" evidence="11">
    <location>
        <begin position="1818"/>
        <end position="1844"/>
    </location>
</feature>
<dbReference type="SUPFAM" id="SSF81321">
    <property type="entry name" value="Family A G protein-coupled receptor-like"/>
    <property type="match status" value="8"/>
</dbReference>
<feature type="transmembrane region" description="Helical" evidence="11">
    <location>
        <begin position="1781"/>
        <end position="1806"/>
    </location>
</feature>
<dbReference type="Proteomes" id="UP001159405">
    <property type="component" value="Unassembled WGS sequence"/>
</dbReference>
<feature type="transmembrane region" description="Helical" evidence="11">
    <location>
        <begin position="1856"/>
        <end position="1879"/>
    </location>
</feature>
<feature type="transmembrane region" description="Helical" evidence="11">
    <location>
        <begin position="688"/>
        <end position="712"/>
    </location>
</feature>
<dbReference type="Gene3D" id="1.20.1070.10">
    <property type="entry name" value="Rhodopsin 7-helix transmembrane proteins"/>
    <property type="match status" value="8"/>
</dbReference>
<feature type="transmembrane region" description="Helical" evidence="11">
    <location>
        <begin position="1721"/>
        <end position="1741"/>
    </location>
</feature>
<dbReference type="CDD" id="cd00637">
    <property type="entry name" value="7tm_classA_rhodopsin-like"/>
    <property type="match status" value="7"/>
</dbReference>
<sequence>MALSDQNLCAAVRPPTGLSYFTASFSAFLCFLTIPGNFLVCLAIIKDPFRNLKTPFNYFLLSLAGTDLLVGLVMDPVSVVYHVSEALQLTIVSIKILHIFYFILSTASILTLAALTADRYFAVASPVKYKTMVTSKRAINTSVTIWIASLAFSFIYLKIGFIFYSLIFANTAVISTFAVLIFVHIGIIRRLRARSKYWRNRRLIEDSESDKHKNQNNIITSKKESKAAKTLMIVLLVFFASFSPACVMIYLLNFCSSCSCLSIHWLRDLQFLIVLCNSGVNPYLYAWRIPQFKRAFLKFLQLQQNRKRVSDISLSTTQGTEGPKSRDRNLEIKGESCSFGRLTYIHTVTRKSYKSSFQERIGEISYFTASLATVFCLATVIGNVLVCLAIMRDPFRKMKTPFHYFLLSLSGTDLLVGLLLDPTMIVVHIREARGTINNADNLQTSHMVHMLYFILGTASVLTLAALAADRYVSVTSPVKYSTKITSKRAIVTSVVIWIVSLGFSLLYFKLGFFLYSFIFANTAVFSTFFILLFVHRSILGRLRERSKFWQDQRAAENTMCEKLQSAKNIKNIKKESKVAKTLSIVLLTFLVSFVPACVIIYLLNFCLSCNCLLVHWLRDIQKLTISLNSAVNPYLYAWRLPHTHQYKGLSYFTASLASVFCFITVTGNVLVCLAIVRDPFKNMKKPFHYFLLSLSGTDLLVGLLVNPTLIAYVITEARGMVNIVDIISTSHILYFILGTASVLTLAALTADRYVSVTSPIKYKTTVSSKRAIITSVSIWVASLGLSCLYFELGFFLYSFIFVNTAVFSTIIILLFVHRATLKILRERSKFWQNQRAIENTVTAKQKYTKNIKKIKKKRKVTKALSSVLIAFLVSFVPACVIIYLLNFCLSCDCLLVHWLRDIQMLIVSLNSAVNPYLYAWRLPQFRKAFLKLLHLQKRAQVRVNPVPFTQEKSTIMSCAAGVTSIFKTGMIMSGSYPFRKISQFLLNRKTVSFRAMAFSDPKLCASTHQYTGLSYFAASLASVFCFITVTGNVLVCLAIVRDPFKNMKKPFHYFLLSLSGTDLLVGLLVNPTLTAYAISEARGMVNIVDMISTLHIFYFILGTASILTLAALTADRYVSVTSPIKYKTKVSSKHAIVTSVSIWVASLGLSFLYFELGFFLYSFNFVNTAVFSTIIILLFVHRATLKILRERSKFWQNQKAIENTVTAKQKYTKNIKKIKKKRKVTKALSSVLIAFLVSFVPVCVIIYLLNFCLSCNCLLVHWLRDIQVLIVSLNSAVNPYLYAWRLPQFRKAFLKILHLQKRAQVRYTGLSYFAASLASVFCFITVTGNVLVCLAIVRDPFKNMQKPFHYFLLSLSGTDLLVGLLVNPTVTAYAISEARGMVNIVDIIWTLHIFYFILGTASILTLAALTADRYVSVTSPIKYKTKVSSKHAIVTSVSIWVASLGLSFLYFELGFFLYSFIFVNTAVFSTIIILLFVHRATLKILRERSKFWQNQRAIENTVTAKQKYTKNIKKIKKKRKVTKALSSVLIAFLVSFVPACVIIYLLNFCLSCNCLLVHWLRDIQVLIVSLNSAVNPYLYARRLPQFRKAFLKILHLQKRAQQLPRLQQGATSFPFPQTHMVYSIHGQMDGPQLFQQSAHKQVQCTKYFSFRFPLIVITPSCSLFAPGSRSLHFVINFSLLICNILATLYTLNFSNNPLRKSQCIRLSHFLMNVFKLGKPEYFLPIGVTASSIKICDIYLISKTVKRSVKVLSGCQNVFYLKMAFSDPKLCASTHQYTGLSYLAASLASVFCFITVTGNVLVCLAIVRDPFKNMKKPFHYFLLSLSGTDLLVGLLVNPTVTAYAISEARGMVNIVDIIWTLHIFYFILGTASILTLAALTSHRYVSVTSPIKYKTKVSSKHAIVTSVSIWVASLGLSFLYFELGFFLYSFIFVNTAVFSTIIILLFVHRATLKILRERSKFWQGQRAIENTVTAKQKYTKNIKKIKKKRKVTKALSSVLIAFLVSFVPACVIIYLLNFCLSCNCLLVHWLRDIQVLIVSLNSAVNPYLYAWRLPQFRKAFLKVLHLQKRAQYTGLSYLAASLASVFCFITVTGNVLVCLAIVRDPFKNMKKPFHYFLLSLSGTDLLVGLLVNPTLTAYAISEARGMVNIVDIIRTSHMFYFTLGTASVLILAALTADRYVSVTSPIKYKTKVSSKHAIITSVSIWVASLGLSFLYFELGFFLYSFIFVNTAVFSTIIILLFVHRATLKILRERSKFWQNQKAIENTVTAKQKYTKNIKKIKKKRKVTKALSSVLIAFLVCFVPACVIIYLLNFCLSCNCLLVHWLRDIQVLIVSLNSAVNPYLYAWRLPQFRKAFLKILHLQKRAQNTHSHTEISYFTASLATVFCLATVIGNVLVCLAIVRDPFRNMKTPFHYFLLSLSGTDLLVGLLLDPIMILVHSREAHSRLNKGDLSWDFQMLHMLYFILSTASVLTLAALTADRYVSVTSPIKYRTKITSKRAIVTSVVIWVAALGFSLLYFKLGFVLYSFIFANTAVFGTFLFFCLLTEVFSDTCVIAQIIGRIGELLKTRSLKNKNPQRR</sequence>
<feature type="transmembrane region" description="Helical" evidence="11">
    <location>
        <begin position="2076"/>
        <end position="2101"/>
    </location>
</feature>
<evidence type="ECO:0000256" key="2">
    <source>
        <dbReference type="ARBA" id="ARBA00022475"/>
    </source>
</evidence>
<comment type="subcellular location">
    <subcellularLocation>
        <location evidence="1">Cell membrane</location>
        <topology evidence="1">Multi-pass membrane protein</topology>
    </subcellularLocation>
</comment>
<dbReference type="EMBL" id="CALNXK010000080">
    <property type="protein sequence ID" value="CAH3147003.1"/>
    <property type="molecule type" value="Genomic_DNA"/>
</dbReference>
<feature type="transmembrane region" description="Helical" evidence="11">
    <location>
        <begin position="1135"/>
        <end position="1154"/>
    </location>
</feature>
<feature type="transmembrane region" description="Helical" evidence="11">
    <location>
        <begin position="163"/>
        <end position="188"/>
    </location>
</feature>
<feature type="transmembrane region" description="Helical" evidence="11">
    <location>
        <begin position="20"/>
        <end position="44"/>
    </location>
</feature>
<evidence type="ECO:0000256" key="3">
    <source>
        <dbReference type="ARBA" id="ARBA00022692"/>
    </source>
</evidence>
<feature type="transmembrane region" description="Helical" evidence="11">
    <location>
        <begin position="364"/>
        <end position="390"/>
    </location>
</feature>
<keyword evidence="7 10" id="KW-0675">Receptor</keyword>
<feature type="transmembrane region" description="Helical" evidence="11">
    <location>
        <begin position="2456"/>
        <end position="2477"/>
    </location>
</feature>
<evidence type="ECO:0000256" key="8">
    <source>
        <dbReference type="ARBA" id="ARBA00023180"/>
    </source>
</evidence>
<feature type="transmembrane region" description="Helical" evidence="11">
    <location>
        <begin position="1013"/>
        <end position="1040"/>
    </location>
</feature>
<keyword evidence="14" id="KW-1185">Reference proteome</keyword>
<feature type="transmembrane region" description="Helical" evidence="11">
    <location>
        <begin position="2157"/>
        <end position="2175"/>
    </location>
</feature>
<feature type="transmembrane region" description="Helical" evidence="11">
    <location>
        <begin position="1648"/>
        <end position="1665"/>
    </location>
</feature>
<feature type="transmembrane region" description="Helical" evidence="11">
    <location>
        <begin position="94"/>
        <end position="117"/>
    </location>
</feature>
<evidence type="ECO:0000256" key="11">
    <source>
        <dbReference type="SAM" id="Phobius"/>
    </source>
</evidence>
<keyword evidence="3 10" id="KW-0812">Transmembrane</keyword>
<keyword evidence="5 10" id="KW-0297">G-protein coupled receptor</keyword>
<dbReference type="PANTHER" id="PTHR24246">
    <property type="entry name" value="OLFACTORY RECEPTOR AND ADENOSINE RECEPTOR"/>
    <property type="match status" value="1"/>
</dbReference>
<feature type="transmembrane region" description="Helical" evidence="11">
    <location>
        <begin position="2373"/>
        <end position="2400"/>
    </location>
</feature>
<feature type="domain" description="G-protein coupled receptors family 1 profile" evidence="12">
    <location>
        <begin position="667"/>
        <end position="918"/>
    </location>
</feature>
<feature type="transmembrane region" description="Helical" evidence="11">
    <location>
        <begin position="796"/>
        <end position="816"/>
    </location>
</feature>
<evidence type="ECO:0000313" key="13">
    <source>
        <dbReference type="EMBL" id="CAH3147003.1"/>
    </source>
</evidence>
<dbReference type="SMART" id="SM01381">
    <property type="entry name" value="7TM_GPCR_Srsx"/>
    <property type="match status" value="1"/>
</dbReference>
<feature type="transmembrane region" description="Helical" evidence="11">
    <location>
        <begin position="771"/>
        <end position="790"/>
    </location>
</feature>
<keyword evidence="8" id="KW-0325">Glycoprotein</keyword>
<feature type="domain" description="G-protein coupled receptors family 1 profile" evidence="12">
    <location>
        <begin position="36"/>
        <end position="285"/>
    </location>
</feature>
<feature type="transmembrane region" description="Helical" evidence="11">
    <location>
        <begin position="1558"/>
        <end position="1578"/>
    </location>
</feature>
<comment type="caution">
    <text evidence="13">The sequence shown here is derived from an EMBL/GenBank/DDBJ whole genome shotgun (WGS) entry which is preliminary data.</text>
</comment>
<feature type="transmembrane region" description="Helical" evidence="11">
    <location>
        <begin position="1096"/>
        <end position="1114"/>
    </location>
</feature>
<evidence type="ECO:0000256" key="1">
    <source>
        <dbReference type="ARBA" id="ARBA00004651"/>
    </source>
</evidence>
<feature type="domain" description="G-protein coupled receptors family 1 profile" evidence="12">
    <location>
        <begin position="1031"/>
        <end position="1282"/>
    </location>
</feature>
<feature type="transmembrane region" description="Helical" evidence="11">
    <location>
        <begin position="1671"/>
        <end position="1691"/>
    </location>
</feature>
<keyword evidence="2" id="KW-1003">Cell membrane</keyword>
<feature type="transmembrane region" description="Helical" evidence="11">
    <location>
        <begin position="863"/>
        <end position="885"/>
    </location>
</feature>
<feature type="transmembrane region" description="Helical" evidence="11">
    <location>
        <begin position="1432"/>
        <end position="1451"/>
    </location>
</feature>
<feature type="domain" description="G-protein coupled receptors family 1 profile" evidence="12">
    <location>
        <begin position="1328"/>
        <end position="1579"/>
    </location>
</feature>
<feature type="transmembrane region" description="Helical" evidence="11">
    <location>
        <begin position="2523"/>
        <end position="2543"/>
    </location>
</feature>
<feature type="transmembrane region" description="Helical" evidence="11">
    <location>
        <begin position="449"/>
        <end position="468"/>
    </location>
</feature>
<feature type="transmembrane region" description="Helical" evidence="11">
    <location>
        <begin position="649"/>
        <end position="676"/>
    </location>
</feature>
<name>A0ABN8PRF1_9CNID</name>
<feature type="transmembrane region" description="Helical" evidence="11">
    <location>
        <begin position="1160"/>
        <end position="1180"/>
    </location>
</feature>
<feature type="domain" description="G-protein coupled receptors family 1 profile" evidence="12">
    <location>
        <begin position="382"/>
        <end position="636"/>
    </location>
</feature>
<evidence type="ECO:0000256" key="5">
    <source>
        <dbReference type="ARBA" id="ARBA00023040"/>
    </source>
</evidence>
<organism evidence="13 14">
    <name type="scientific">Porites lobata</name>
    <dbReference type="NCBI Taxonomy" id="104759"/>
    <lineage>
        <taxon>Eukaryota</taxon>
        <taxon>Metazoa</taxon>
        <taxon>Cnidaria</taxon>
        <taxon>Anthozoa</taxon>
        <taxon>Hexacorallia</taxon>
        <taxon>Scleractinia</taxon>
        <taxon>Fungiina</taxon>
        <taxon>Poritidae</taxon>
        <taxon>Porites</taxon>
    </lineage>
</organism>
<evidence type="ECO:0000259" key="12">
    <source>
        <dbReference type="PROSITE" id="PS50262"/>
    </source>
</evidence>
<feature type="transmembrane region" description="Helical" evidence="11">
    <location>
        <begin position="231"/>
        <end position="252"/>
    </location>
</feature>
<feature type="domain" description="G-protein coupled receptors family 1 profile" evidence="12">
    <location>
        <begin position="1797"/>
        <end position="2048"/>
    </location>
</feature>
<gene>
    <name evidence="13" type="ORF">PLOB_00045883</name>
</gene>